<dbReference type="InterPro" id="IPR027417">
    <property type="entry name" value="P-loop_NTPase"/>
</dbReference>
<feature type="domain" description="EngC GTPase" evidence="11">
    <location>
        <begin position="125"/>
        <end position="272"/>
    </location>
</feature>
<feature type="binding site" evidence="10">
    <location>
        <position position="297"/>
    </location>
    <ligand>
        <name>Zn(2+)</name>
        <dbReference type="ChEBI" id="CHEBI:29105"/>
    </ligand>
</feature>
<comment type="caution">
    <text evidence="13">The sequence shown here is derived from an EMBL/GenBank/DDBJ whole genome shotgun (WGS) entry which is preliminary data.</text>
</comment>
<evidence type="ECO:0000256" key="3">
    <source>
        <dbReference type="ARBA" id="ARBA00022723"/>
    </source>
</evidence>
<dbReference type="NCBIfam" id="TIGR00157">
    <property type="entry name" value="ribosome small subunit-dependent GTPase A"/>
    <property type="match status" value="1"/>
</dbReference>
<keyword evidence="4 10" id="KW-0699">rRNA-binding</keyword>
<comment type="caution">
    <text evidence="10">Lacks conserved residue(s) required for the propagation of feature annotation.</text>
</comment>
<evidence type="ECO:0000259" key="11">
    <source>
        <dbReference type="PROSITE" id="PS50936"/>
    </source>
</evidence>
<comment type="function">
    <text evidence="10">One of several proteins that assist in the late maturation steps of the functional core of the 30S ribosomal subunit. Helps release RbfA from mature subunits. May play a role in the assembly of ribosomal proteins into the subunit. Circularly permuted GTPase that catalyzes slow GTP hydrolysis, GTPase activity is stimulated by the 30S ribosomal subunit.</text>
</comment>
<dbReference type="GO" id="GO:0046872">
    <property type="term" value="F:metal ion binding"/>
    <property type="evidence" value="ECO:0007669"/>
    <property type="project" value="UniProtKB-KW"/>
</dbReference>
<dbReference type="SUPFAM" id="SSF52540">
    <property type="entry name" value="P-loop containing nucleoside triphosphate hydrolases"/>
    <property type="match status" value="1"/>
</dbReference>
<dbReference type="CDD" id="cd01854">
    <property type="entry name" value="YjeQ_EngC"/>
    <property type="match status" value="1"/>
</dbReference>
<dbReference type="HAMAP" id="MF_01820">
    <property type="entry name" value="GTPase_RsgA"/>
    <property type="match status" value="1"/>
</dbReference>
<gene>
    <name evidence="10 13" type="primary">rsgA</name>
    <name evidence="13" type="ORF">COO17_11585</name>
</gene>
<dbReference type="Gene3D" id="3.40.50.300">
    <property type="entry name" value="P-loop containing nucleotide triphosphate hydrolases"/>
    <property type="match status" value="1"/>
</dbReference>
<dbReference type="InterPro" id="IPR010914">
    <property type="entry name" value="RsgA_GTPase_dom"/>
</dbReference>
<evidence type="ECO:0000256" key="9">
    <source>
        <dbReference type="ARBA" id="ARBA00023134"/>
    </source>
</evidence>
<dbReference type="Proteomes" id="UP000220111">
    <property type="component" value="Unassembled WGS sequence"/>
</dbReference>
<proteinExistence type="inferred from homology"/>
<feature type="domain" description="CP-type G" evidence="12">
    <location>
        <begin position="116"/>
        <end position="274"/>
    </location>
</feature>
<dbReference type="GO" id="GO:0005737">
    <property type="term" value="C:cytoplasm"/>
    <property type="evidence" value="ECO:0007669"/>
    <property type="project" value="UniProtKB-SubCell"/>
</dbReference>
<keyword evidence="8 10" id="KW-0694">RNA-binding</keyword>
<evidence type="ECO:0000256" key="5">
    <source>
        <dbReference type="ARBA" id="ARBA00022741"/>
    </source>
</evidence>
<keyword evidence="1 10" id="KW-0963">Cytoplasm</keyword>
<evidence type="ECO:0000256" key="2">
    <source>
        <dbReference type="ARBA" id="ARBA00022517"/>
    </source>
</evidence>
<protein>
    <recommendedName>
        <fullName evidence="10">Small ribosomal subunit biogenesis GTPase RsgA</fullName>
        <ecNumber evidence="10">3.6.1.-</ecNumber>
    </recommendedName>
</protein>
<dbReference type="Gene3D" id="2.40.50.140">
    <property type="entry name" value="Nucleic acid-binding proteins"/>
    <property type="match status" value="1"/>
</dbReference>
<dbReference type="InterPro" id="IPR004881">
    <property type="entry name" value="Ribosome_biogen_GTPase_RsgA"/>
</dbReference>
<sequence>MSARSFRLAQTREDINLNQNILKSFGWDSFFEEQAVENFEVGRILLEHKHMYRIICNDGEYMAELSGKFRHEAVTKGDYPAVGDWVYIKKIENEKKAIIHRIFQRRSSFSRQEAGNRTEEQVIAANVDYLFLVNALNHDFNVRRIERYLLLAYESGAMPVIVLTKSSLCEDVEQKIVETEAVAIGVPIFVVDSLEHTGIESLQQFVSSGKTIALVGSSGVGKSTLLNALIGLEVAKTGDIREEDSKGRHTTTHRELFRLPSGGLVIDTPGMRELQLWEGSDAIQTTFSDIEELAKTCRFRDCKHENEPGCAVHNAIDNGIITINRLQSYKKLQRELAYFMRKQDAILARAERDRWKKISKQHKKI</sequence>
<dbReference type="PROSITE" id="PS50936">
    <property type="entry name" value="ENGC_GTPASE"/>
    <property type="match status" value="1"/>
</dbReference>
<keyword evidence="6 10" id="KW-0378">Hydrolase</keyword>
<accession>A0A2A7BSS1</accession>
<keyword evidence="2 10" id="KW-0690">Ribosome biogenesis</keyword>
<dbReference type="SUPFAM" id="SSF50249">
    <property type="entry name" value="Nucleic acid-binding proteins"/>
    <property type="match status" value="1"/>
</dbReference>
<dbReference type="GO" id="GO:0019843">
    <property type="term" value="F:rRNA binding"/>
    <property type="evidence" value="ECO:0007669"/>
    <property type="project" value="UniProtKB-KW"/>
</dbReference>
<keyword evidence="7 10" id="KW-0862">Zinc</keyword>
<dbReference type="EC" id="3.6.1.-" evidence="10"/>
<evidence type="ECO:0000256" key="6">
    <source>
        <dbReference type="ARBA" id="ARBA00022801"/>
    </source>
</evidence>
<feature type="binding site" evidence="10">
    <location>
        <position position="310"/>
    </location>
    <ligand>
        <name>Zn(2+)</name>
        <dbReference type="ChEBI" id="CHEBI:29105"/>
    </ligand>
</feature>
<organism evidence="13 14">
    <name type="scientific">Bacillus wiedmannii</name>
    <dbReference type="NCBI Taxonomy" id="1890302"/>
    <lineage>
        <taxon>Bacteria</taxon>
        <taxon>Bacillati</taxon>
        <taxon>Bacillota</taxon>
        <taxon>Bacilli</taxon>
        <taxon>Bacillales</taxon>
        <taxon>Bacillaceae</taxon>
        <taxon>Bacillus</taxon>
        <taxon>Bacillus cereus group</taxon>
    </lineage>
</organism>
<evidence type="ECO:0000313" key="13">
    <source>
        <dbReference type="EMBL" id="PDY41474.1"/>
    </source>
</evidence>
<reference evidence="13 14" key="1">
    <citation type="submission" date="2017-09" db="EMBL/GenBank/DDBJ databases">
        <title>Large-scale bioinformatics analysis of Bacillus genomes uncovers conserved roles of natural products in bacterial physiology.</title>
        <authorList>
            <consortium name="Agbiome Team Llc"/>
            <person name="Bleich R.M."/>
            <person name="Grubbs K.J."/>
            <person name="Santa Maria K.C."/>
            <person name="Allen S.E."/>
            <person name="Farag S."/>
            <person name="Shank E.A."/>
            <person name="Bowers A."/>
        </authorList>
    </citation>
    <scope>NUCLEOTIDE SEQUENCE [LARGE SCALE GENOMIC DNA]</scope>
    <source>
        <strain evidence="13 14">AFS098222</strain>
    </source>
</reference>
<feature type="binding site" evidence="10">
    <location>
        <begin position="216"/>
        <end position="224"/>
    </location>
    <ligand>
        <name>GTP</name>
        <dbReference type="ChEBI" id="CHEBI:37565"/>
    </ligand>
</feature>
<evidence type="ECO:0000256" key="8">
    <source>
        <dbReference type="ARBA" id="ARBA00022884"/>
    </source>
</evidence>
<dbReference type="EMBL" id="NVPQ01000026">
    <property type="protein sequence ID" value="PDY41474.1"/>
    <property type="molecule type" value="Genomic_DNA"/>
</dbReference>
<comment type="subunit">
    <text evidence="10">Monomer. Associates with 30S ribosomal subunit, binds 16S rRNA.</text>
</comment>
<dbReference type="AlphaFoldDB" id="A0A2A7BSS1"/>
<dbReference type="GO" id="GO:0005525">
    <property type="term" value="F:GTP binding"/>
    <property type="evidence" value="ECO:0007669"/>
    <property type="project" value="UniProtKB-UniRule"/>
</dbReference>
<evidence type="ECO:0000313" key="14">
    <source>
        <dbReference type="Proteomes" id="UP000220111"/>
    </source>
</evidence>
<keyword evidence="9 10" id="KW-0342">GTP-binding</keyword>
<dbReference type="InterPro" id="IPR012340">
    <property type="entry name" value="NA-bd_OB-fold"/>
</dbReference>
<comment type="subcellular location">
    <subcellularLocation>
        <location evidence="10">Cytoplasm</location>
    </subcellularLocation>
</comment>
<dbReference type="Pfam" id="PF03193">
    <property type="entry name" value="RsgA_GTPase"/>
    <property type="match status" value="1"/>
</dbReference>
<keyword evidence="3 10" id="KW-0479">Metal-binding</keyword>
<evidence type="ECO:0000256" key="4">
    <source>
        <dbReference type="ARBA" id="ARBA00022730"/>
    </source>
</evidence>
<dbReference type="PANTHER" id="PTHR32120:SF10">
    <property type="entry name" value="SMALL RIBOSOMAL SUBUNIT BIOGENESIS GTPASE RSGA"/>
    <property type="match status" value="1"/>
</dbReference>
<dbReference type="InterPro" id="IPR030378">
    <property type="entry name" value="G_CP_dom"/>
</dbReference>
<evidence type="ECO:0000256" key="10">
    <source>
        <dbReference type="HAMAP-Rule" id="MF_01820"/>
    </source>
</evidence>
<dbReference type="PROSITE" id="PS51721">
    <property type="entry name" value="G_CP"/>
    <property type="match status" value="1"/>
</dbReference>
<dbReference type="PANTHER" id="PTHR32120">
    <property type="entry name" value="SMALL RIBOSOMAL SUBUNIT BIOGENESIS GTPASE RSGA"/>
    <property type="match status" value="1"/>
</dbReference>
<feature type="binding site" evidence="10">
    <location>
        <position position="304"/>
    </location>
    <ligand>
        <name>Zn(2+)</name>
        <dbReference type="ChEBI" id="CHEBI:29105"/>
    </ligand>
</feature>
<comment type="similarity">
    <text evidence="10">Belongs to the TRAFAC class YlqF/YawG GTPase family. RsgA subfamily.</text>
</comment>
<name>A0A2A7BSS1_9BACI</name>
<evidence type="ECO:0000256" key="1">
    <source>
        <dbReference type="ARBA" id="ARBA00022490"/>
    </source>
</evidence>
<dbReference type="GO" id="GO:0003924">
    <property type="term" value="F:GTPase activity"/>
    <property type="evidence" value="ECO:0007669"/>
    <property type="project" value="UniProtKB-UniRule"/>
</dbReference>
<evidence type="ECO:0000259" key="12">
    <source>
        <dbReference type="PROSITE" id="PS51721"/>
    </source>
</evidence>
<comment type="cofactor">
    <cofactor evidence="10">
        <name>Zn(2+)</name>
        <dbReference type="ChEBI" id="CHEBI:29105"/>
    </cofactor>
    <text evidence="10">Binds 1 zinc ion per subunit.</text>
</comment>
<dbReference type="Gene3D" id="1.10.40.50">
    <property type="entry name" value="Probable gtpase engc, domain 3"/>
    <property type="match status" value="1"/>
</dbReference>
<dbReference type="GO" id="GO:0042274">
    <property type="term" value="P:ribosomal small subunit biogenesis"/>
    <property type="evidence" value="ECO:0007669"/>
    <property type="project" value="UniProtKB-UniRule"/>
</dbReference>
<feature type="binding site" evidence="10">
    <location>
        <position position="302"/>
    </location>
    <ligand>
        <name>Zn(2+)</name>
        <dbReference type="ChEBI" id="CHEBI:29105"/>
    </ligand>
</feature>
<keyword evidence="5 10" id="KW-0547">Nucleotide-binding</keyword>
<evidence type="ECO:0000256" key="7">
    <source>
        <dbReference type="ARBA" id="ARBA00022833"/>
    </source>
</evidence>